<accession>A0A6I4T112</accession>
<organism evidence="1 2">
    <name type="scientific">Altericroceibacterium endophyticum</name>
    <dbReference type="NCBI Taxonomy" id="1808508"/>
    <lineage>
        <taxon>Bacteria</taxon>
        <taxon>Pseudomonadati</taxon>
        <taxon>Pseudomonadota</taxon>
        <taxon>Alphaproteobacteria</taxon>
        <taxon>Sphingomonadales</taxon>
        <taxon>Erythrobacteraceae</taxon>
        <taxon>Altericroceibacterium</taxon>
    </lineage>
</organism>
<name>A0A6I4T112_9SPHN</name>
<reference evidence="1 2" key="1">
    <citation type="submission" date="2019-12" db="EMBL/GenBank/DDBJ databases">
        <title>Genomic-based taxomic classification of the family Erythrobacteraceae.</title>
        <authorList>
            <person name="Xu L."/>
        </authorList>
    </citation>
    <scope>NUCLEOTIDE SEQUENCE [LARGE SCALE GENOMIC DNA]</scope>
    <source>
        <strain evidence="1 2">LMG 29518</strain>
    </source>
</reference>
<evidence type="ECO:0000313" key="1">
    <source>
        <dbReference type="EMBL" id="MXO64844.1"/>
    </source>
</evidence>
<dbReference type="AlphaFoldDB" id="A0A6I4T112"/>
<dbReference type="RefSeq" id="WP_160735228.1">
    <property type="nucleotide sequence ID" value="NZ_WTYT01000001.1"/>
</dbReference>
<gene>
    <name evidence="1" type="ORF">GRI91_03645</name>
</gene>
<sequence>MAQGPVPTAEIVTDPEVHAAYDAAVDGWALSISLAAGRICRWSVRMGAEWDFCPPPPAGPQP</sequence>
<evidence type="ECO:0000313" key="2">
    <source>
        <dbReference type="Proteomes" id="UP000438476"/>
    </source>
</evidence>
<dbReference type="OrthoDB" id="9907778at2"/>
<keyword evidence="2" id="KW-1185">Reference proteome</keyword>
<protein>
    <submittedName>
        <fullName evidence="1">Uncharacterized protein</fullName>
    </submittedName>
</protein>
<comment type="caution">
    <text evidence="1">The sequence shown here is derived from an EMBL/GenBank/DDBJ whole genome shotgun (WGS) entry which is preliminary data.</text>
</comment>
<dbReference type="Proteomes" id="UP000438476">
    <property type="component" value="Unassembled WGS sequence"/>
</dbReference>
<proteinExistence type="predicted"/>
<dbReference type="EMBL" id="WTYT01000001">
    <property type="protein sequence ID" value="MXO64844.1"/>
    <property type="molecule type" value="Genomic_DNA"/>
</dbReference>